<proteinExistence type="predicted"/>
<name>A0A250IM62_9BACT</name>
<evidence type="ECO:0000313" key="1">
    <source>
        <dbReference type="EMBL" id="ATB32271.1"/>
    </source>
</evidence>
<dbReference type="EMBL" id="CP022163">
    <property type="protein sequence ID" value="ATB32271.1"/>
    <property type="molecule type" value="Genomic_DNA"/>
</dbReference>
<protein>
    <submittedName>
        <fullName evidence="1">Uncharacterized protein</fullName>
    </submittedName>
</protein>
<keyword evidence="2" id="KW-1185">Reference proteome</keyword>
<dbReference type="KEGG" id="mbd:MEBOL_005748"/>
<dbReference type="InterPro" id="IPR011042">
    <property type="entry name" value="6-blade_b-propeller_TolB-like"/>
</dbReference>
<dbReference type="RefSeq" id="WP_245920162.1">
    <property type="nucleotide sequence ID" value="NZ_CP022163.1"/>
</dbReference>
<sequence>MGLALSPTFSSDRWLYVMHTSPTDNRIVRLRYENGALDTASLQVLVRGILPVLVALPPFSSVACGSPPEWRVHDAQTPAFHSYRSPQRS</sequence>
<evidence type="ECO:0000313" key="2">
    <source>
        <dbReference type="Proteomes" id="UP000217289"/>
    </source>
</evidence>
<organism evidence="1 2">
    <name type="scientific">Melittangium boletus DSM 14713</name>
    <dbReference type="NCBI Taxonomy" id="1294270"/>
    <lineage>
        <taxon>Bacteria</taxon>
        <taxon>Pseudomonadati</taxon>
        <taxon>Myxococcota</taxon>
        <taxon>Myxococcia</taxon>
        <taxon>Myxococcales</taxon>
        <taxon>Cystobacterineae</taxon>
        <taxon>Archangiaceae</taxon>
        <taxon>Melittangium</taxon>
    </lineage>
</organism>
<reference evidence="1 2" key="1">
    <citation type="submission" date="2017-06" db="EMBL/GenBank/DDBJ databases">
        <authorList>
            <person name="Kim H.J."/>
            <person name="Triplett B.A."/>
        </authorList>
    </citation>
    <scope>NUCLEOTIDE SEQUENCE [LARGE SCALE GENOMIC DNA]</scope>
    <source>
        <strain evidence="1 2">DSM 14713</strain>
    </source>
</reference>
<dbReference type="Proteomes" id="UP000217289">
    <property type="component" value="Chromosome"/>
</dbReference>
<dbReference type="AlphaFoldDB" id="A0A250IM62"/>
<dbReference type="Gene3D" id="2.120.10.30">
    <property type="entry name" value="TolB, C-terminal domain"/>
    <property type="match status" value="1"/>
</dbReference>
<accession>A0A250IM62</accession>
<gene>
    <name evidence="1" type="ORF">MEBOL_005748</name>
</gene>